<evidence type="ECO:0000256" key="1">
    <source>
        <dbReference type="ARBA" id="ARBA00004613"/>
    </source>
</evidence>
<dbReference type="GO" id="GO:0007218">
    <property type="term" value="P:neuropeptide signaling pathway"/>
    <property type="evidence" value="ECO:0007669"/>
    <property type="project" value="UniProtKB-KW"/>
</dbReference>
<dbReference type="STRING" id="8187.ENSLCAP00010037329"/>
<dbReference type="Ensembl" id="ENSLCAT00010038207.1">
    <property type="protein sequence ID" value="ENSLCAP00010037329.1"/>
    <property type="gene ID" value="ENSLCAG00010017472.1"/>
</dbReference>
<reference evidence="8" key="1">
    <citation type="submission" date="2015-09" db="EMBL/GenBank/DDBJ databases">
        <authorList>
            <person name="Sai Rama Sridatta P."/>
        </authorList>
    </citation>
    <scope>NUCLEOTIDE SEQUENCE [LARGE SCALE GENOMIC DNA]</scope>
</reference>
<keyword evidence="8" id="KW-1185">Reference proteome</keyword>
<comment type="similarity">
    <text evidence="2">Belongs to the FARP (FMRFamide related peptide) family.</text>
</comment>
<dbReference type="InParanoid" id="A0A4W6EJF9"/>
<dbReference type="GO" id="GO:0032277">
    <property type="term" value="P:negative regulation of gonadotropin secretion"/>
    <property type="evidence" value="ECO:0007669"/>
    <property type="project" value="TreeGrafter"/>
</dbReference>
<accession>A0A4W6EJF9</accession>
<evidence type="ECO:0000256" key="4">
    <source>
        <dbReference type="ARBA" id="ARBA00022729"/>
    </source>
</evidence>
<organism evidence="7 8">
    <name type="scientific">Lates calcarifer</name>
    <name type="common">Barramundi</name>
    <name type="synonym">Holocentrus calcarifer</name>
    <dbReference type="NCBI Taxonomy" id="8187"/>
    <lineage>
        <taxon>Eukaryota</taxon>
        <taxon>Metazoa</taxon>
        <taxon>Chordata</taxon>
        <taxon>Craniata</taxon>
        <taxon>Vertebrata</taxon>
        <taxon>Euteleostomi</taxon>
        <taxon>Actinopterygii</taxon>
        <taxon>Neopterygii</taxon>
        <taxon>Teleostei</taxon>
        <taxon>Neoteleostei</taxon>
        <taxon>Acanthomorphata</taxon>
        <taxon>Carangaria</taxon>
        <taxon>Carangaria incertae sedis</taxon>
        <taxon>Centropomidae</taxon>
        <taxon>Lates</taxon>
    </lineage>
</organism>
<reference evidence="7" key="3">
    <citation type="submission" date="2025-09" db="UniProtKB">
        <authorList>
            <consortium name="Ensembl"/>
        </authorList>
    </citation>
    <scope>IDENTIFICATION</scope>
</reference>
<dbReference type="GO" id="GO:0005576">
    <property type="term" value="C:extracellular region"/>
    <property type="evidence" value="ECO:0007669"/>
    <property type="project" value="UniProtKB-SubCell"/>
</dbReference>
<evidence type="ECO:0000256" key="6">
    <source>
        <dbReference type="ARBA" id="ARBA00023320"/>
    </source>
</evidence>
<keyword evidence="6" id="KW-0527">Neuropeptide</keyword>
<evidence type="ECO:0000313" key="8">
    <source>
        <dbReference type="Proteomes" id="UP000314980"/>
    </source>
</evidence>
<dbReference type="InterPro" id="IPR026297">
    <property type="entry name" value="FMRFamide-related/fGRP"/>
</dbReference>
<protein>
    <submittedName>
        <fullName evidence="7">Uncharacterized protein</fullName>
    </submittedName>
</protein>
<dbReference type="Proteomes" id="UP000314980">
    <property type="component" value="Unassembled WGS sequence"/>
</dbReference>
<dbReference type="GeneTree" id="ENSGT01030000234992"/>
<evidence type="ECO:0000256" key="5">
    <source>
        <dbReference type="ARBA" id="ARBA00022815"/>
    </source>
</evidence>
<keyword evidence="5" id="KW-0027">Amidation</keyword>
<dbReference type="PANTHER" id="PTHR14403:SF6">
    <property type="entry name" value="PRO-FMRFAMIDE-RELATED NEUROPEPTIDE VF"/>
    <property type="match status" value="1"/>
</dbReference>
<reference evidence="7" key="2">
    <citation type="submission" date="2025-08" db="UniProtKB">
        <authorList>
            <consortium name="Ensembl"/>
        </authorList>
    </citation>
    <scope>IDENTIFICATION</scope>
</reference>
<keyword evidence="4" id="KW-0732">Signal</keyword>
<evidence type="ECO:0000313" key="7">
    <source>
        <dbReference type="Ensembl" id="ENSLCAP00010037329.1"/>
    </source>
</evidence>
<dbReference type="GO" id="GO:0005102">
    <property type="term" value="F:signaling receptor binding"/>
    <property type="evidence" value="ECO:0007669"/>
    <property type="project" value="TreeGrafter"/>
</dbReference>
<dbReference type="AlphaFoldDB" id="A0A4W6EJF9"/>
<keyword evidence="3" id="KW-0964">Secreted</keyword>
<dbReference type="PANTHER" id="PTHR14403">
    <property type="entry name" value="RFAMIDE PEPTIDE GONADOTROPIN INHIBITORY HORMONE"/>
    <property type="match status" value="1"/>
</dbReference>
<evidence type="ECO:0000256" key="3">
    <source>
        <dbReference type="ARBA" id="ARBA00022525"/>
    </source>
</evidence>
<name>A0A4W6EJF9_LATCA</name>
<evidence type="ECO:0000256" key="2">
    <source>
        <dbReference type="ARBA" id="ARBA00006356"/>
    </source>
</evidence>
<proteinExistence type="inferred from homology"/>
<sequence length="130" mass="15337">MFLFQTSENRRSLDLESFNMHVTPTASKISLPSIIRLYPPTAKPLHMHANMPMRFGRESHPGDDKVIRMCAECPDVHEARNPELPQRFGRNSLYWRLLRTLANEQLHWTEDFDFTTSSEEVEMEEKSFKR</sequence>
<comment type="subcellular location">
    <subcellularLocation>
        <location evidence="1">Secreted</location>
    </subcellularLocation>
</comment>